<organism evidence="1 2">
    <name type="scientific">Ruegeria pomeroyi</name>
    <dbReference type="NCBI Taxonomy" id="89184"/>
    <lineage>
        <taxon>Bacteria</taxon>
        <taxon>Pseudomonadati</taxon>
        <taxon>Pseudomonadota</taxon>
        <taxon>Alphaproteobacteria</taxon>
        <taxon>Rhodobacterales</taxon>
        <taxon>Roseobacteraceae</taxon>
        <taxon>Ruegeria</taxon>
    </lineage>
</organism>
<dbReference type="RefSeq" id="WP_011046309.1">
    <property type="nucleotide sequence ID" value="NZ_CP076685.1"/>
</dbReference>
<protein>
    <submittedName>
        <fullName evidence="1">Histidine phosphatase family protein</fullName>
    </submittedName>
</protein>
<dbReference type="SMART" id="SM00855">
    <property type="entry name" value="PGAM"/>
    <property type="match status" value="1"/>
</dbReference>
<dbReference type="InterPro" id="IPR013078">
    <property type="entry name" value="His_Pase_superF_clade-1"/>
</dbReference>
<dbReference type="Proteomes" id="UP000565723">
    <property type="component" value="Unassembled WGS sequence"/>
</dbReference>
<dbReference type="PIRSF" id="PIRSF000709">
    <property type="entry name" value="6PFK_2-Ptase"/>
    <property type="match status" value="1"/>
</dbReference>
<dbReference type="OMA" id="RNASKWD"/>
<comment type="caution">
    <text evidence="1">The sequence shown here is derived from an EMBL/GenBank/DDBJ whole genome shotgun (WGS) entry which is preliminary data.</text>
</comment>
<dbReference type="GO" id="GO:0016791">
    <property type="term" value="F:phosphatase activity"/>
    <property type="evidence" value="ECO:0007669"/>
    <property type="project" value="TreeGrafter"/>
</dbReference>
<dbReference type="EMBL" id="JABXIY010000003">
    <property type="protein sequence ID" value="NVK95420.1"/>
    <property type="molecule type" value="Genomic_DNA"/>
</dbReference>
<accession>A0A850LCI0</accession>
<evidence type="ECO:0000313" key="1">
    <source>
        <dbReference type="EMBL" id="NVK95420.1"/>
    </source>
</evidence>
<dbReference type="InterPro" id="IPR029033">
    <property type="entry name" value="His_PPase_superfam"/>
</dbReference>
<dbReference type="Pfam" id="PF00300">
    <property type="entry name" value="His_Phos_1"/>
    <property type="match status" value="1"/>
</dbReference>
<name>A0A850LCI0_9RHOB</name>
<dbReference type="PANTHER" id="PTHR48100">
    <property type="entry name" value="BROAD-SPECIFICITY PHOSPHATASE YOR283W-RELATED"/>
    <property type="match status" value="1"/>
</dbReference>
<sequence length="194" mass="21629">MRRLALLRHGHTDWNRAGRIQGRSDIPLDDAARHDLGALALPAPWDRATLWSSPLSRAVETAKLVAGHTPRNAPALTEMNWGDWEGQRGRDLLDTPGSGYRHIEDWGWDFRPPAGESPAEVWTRIDPWLAGLTGDSVAVCHIGIMRVILARAHGWNFDGIPPFKVKRNRLFVVSLDPLAPSGEPVRLIPREARP</sequence>
<dbReference type="SUPFAM" id="SSF53254">
    <property type="entry name" value="Phosphoglycerate mutase-like"/>
    <property type="match status" value="1"/>
</dbReference>
<dbReference type="InterPro" id="IPR050275">
    <property type="entry name" value="PGM_Phosphatase"/>
</dbReference>
<proteinExistence type="predicted"/>
<dbReference type="Gene3D" id="3.40.50.1240">
    <property type="entry name" value="Phosphoglycerate mutase-like"/>
    <property type="match status" value="1"/>
</dbReference>
<gene>
    <name evidence="1" type="ORF">HW564_00700</name>
</gene>
<dbReference type="CDD" id="cd07067">
    <property type="entry name" value="HP_PGM_like"/>
    <property type="match status" value="1"/>
</dbReference>
<reference evidence="1 2" key="1">
    <citation type="journal article" date="2020" name="Proc. Natl. Acad. Sci. U.S.A.">
        <title>Ecological drivers of bacterial community assembly in synthetic phycospheres.</title>
        <authorList>
            <person name="Fu H."/>
            <person name="Uchimiya M."/>
            <person name="Gore J."/>
            <person name="Moran M.A."/>
        </authorList>
    </citation>
    <scope>NUCLEOTIDE SEQUENCE [LARGE SCALE GENOMIC DNA]</scope>
    <source>
        <strain evidence="1">HF-Din03</strain>
    </source>
</reference>
<dbReference type="AlphaFoldDB" id="A0A850LCI0"/>
<evidence type="ECO:0000313" key="2">
    <source>
        <dbReference type="Proteomes" id="UP000565723"/>
    </source>
</evidence>